<keyword evidence="5" id="KW-0648">Protein biosynthesis</keyword>
<dbReference type="GO" id="GO:0005737">
    <property type="term" value="C:cytoplasm"/>
    <property type="evidence" value="ECO:0007669"/>
    <property type="project" value="InterPro"/>
</dbReference>
<feature type="non-terminal residue" evidence="7">
    <location>
        <position position="256"/>
    </location>
</feature>
<keyword evidence="1 5" id="KW-0436">Ligase</keyword>
<comment type="caution">
    <text evidence="7">The sequence shown here is derived from an EMBL/GenBank/DDBJ whole genome shotgun (WGS) entry which is preliminary data.</text>
</comment>
<dbReference type="Proteomes" id="UP000649604">
    <property type="component" value="Unassembled WGS sequence"/>
</dbReference>
<evidence type="ECO:0000256" key="1">
    <source>
        <dbReference type="ARBA" id="ARBA00022598"/>
    </source>
</evidence>
<dbReference type="Pfam" id="PF03485">
    <property type="entry name" value="Arg_tRNA_synt_N"/>
    <property type="match status" value="1"/>
</dbReference>
<dbReference type="InterPro" id="IPR036695">
    <property type="entry name" value="Arg-tRNA-synth_N_sf"/>
</dbReference>
<dbReference type="SMART" id="SM01016">
    <property type="entry name" value="Arg_tRNA_synt_N"/>
    <property type="match status" value="1"/>
</dbReference>
<dbReference type="Pfam" id="PF00750">
    <property type="entry name" value="tRNA-synt_1d"/>
    <property type="match status" value="1"/>
</dbReference>
<dbReference type="Gene3D" id="3.30.1360.70">
    <property type="entry name" value="Arginyl tRNA synthetase N-terminal domain"/>
    <property type="match status" value="1"/>
</dbReference>
<keyword evidence="3 5" id="KW-0067">ATP-binding</keyword>
<protein>
    <submittedName>
        <fullName evidence="7">Arginine--tRNA ligase</fullName>
    </submittedName>
</protein>
<keyword evidence="4 5" id="KW-0030">Aminoacyl-tRNA synthetase</keyword>
<evidence type="ECO:0000313" key="7">
    <source>
        <dbReference type="EMBL" id="MBD3327444.1"/>
    </source>
</evidence>
<dbReference type="InterPro" id="IPR035684">
    <property type="entry name" value="ArgRS_core"/>
</dbReference>
<comment type="similarity">
    <text evidence="5">Belongs to the class-I aminoacyl-tRNA synthetase family.</text>
</comment>
<dbReference type="GO" id="GO:0004814">
    <property type="term" value="F:arginine-tRNA ligase activity"/>
    <property type="evidence" value="ECO:0007669"/>
    <property type="project" value="InterPro"/>
</dbReference>
<dbReference type="InterPro" id="IPR001412">
    <property type="entry name" value="aa-tRNA-synth_I_CS"/>
</dbReference>
<reference evidence="7" key="1">
    <citation type="submission" date="2019-11" db="EMBL/GenBank/DDBJ databases">
        <title>Microbial mats filling the niche in hypersaline microbial mats.</title>
        <authorList>
            <person name="Wong H.L."/>
            <person name="Macleod F.I."/>
            <person name="White R.A. III"/>
            <person name="Burns B.P."/>
        </authorList>
    </citation>
    <scope>NUCLEOTIDE SEQUENCE</scope>
    <source>
        <strain evidence="7">Rbin_158</strain>
    </source>
</reference>
<dbReference type="SUPFAM" id="SSF52374">
    <property type="entry name" value="Nucleotidylyl transferase"/>
    <property type="match status" value="1"/>
</dbReference>
<dbReference type="InterPro" id="IPR014729">
    <property type="entry name" value="Rossmann-like_a/b/a_fold"/>
</dbReference>
<dbReference type="GO" id="GO:0005524">
    <property type="term" value="F:ATP binding"/>
    <property type="evidence" value="ECO:0007669"/>
    <property type="project" value="UniProtKB-KW"/>
</dbReference>
<sequence length="256" mass="29263">MEQTLRTLLHDAVIQAKDAGDLSFETLPEITLRRPPEKAHGDFASTLALELASQERRAPREVAQQIVKYLNIDHSPIQTYEIAGPGFINFFLNQTYWYDELQTILALQDRYGKLDIGEGKKVQVEFVSTNPTGPLHVGHGRGAVVGDVVASLLAFAGYDVQREYYVNDAGTQMDKLGHSTWCRYMELQGKDVPFIEEGYRGEYIYDIARDMIARDGERYVEMPFEEALPVFKTFACQRILQEIREDLERFNVVFDN</sequence>
<evidence type="ECO:0000313" key="8">
    <source>
        <dbReference type="Proteomes" id="UP000649604"/>
    </source>
</evidence>
<dbReference type="GO" id="GO:0006420">
    <property type="term" value="P:arginyl-tRNA aminoacylation"/>
    <property type="evidence" value="ECO:0007669"/>
    <property type="project" value="InterPro"/>
</dbReference>
<proteinExistence type="inferred from homology"/>
<dbReference type="InterPro" id="IPR001278">
    <property type="entry name" value="Arg-tRNA-ligase"/>
</dbReference>
<dbReference type="AlphaFoldDB" id="A0A9D5JZX8"/>
<evidence type="ECO:0000256" key="2">
    <source>
        <dbReference type="ARBA" id="ARBA00022741"/>
    </source>
</evidence>
<dbReference type="EMBL" id="WJJP01000734">
    <property type="protein sequence ID" value="MBD3327444.1"/>
    <property type="molecule type" value="Genomic_DNA"/>
</dbReference>
<accession>A0A9D5JZX8</accession>
<evidence type="ECO:0000259" key="6">
    <source>
        <dbReference type="SMART" id="SM01016"/>
    </source>
</evidence>
<evidence type="ECO:0000256" key="3">
    <source>
        <dbReference type="ARBA" id="ARBA00022840"/>
    </source>
</evidence>
<keyword evidence="2 5" id="KW-0547">Nucleotide-binding</keyword>
<dbReference type="PANTHER" id="PTHR11956">
    <property type="entry name" value="ARGINYL-TRNA SYNTHETASE"/>
    <property type="match status" value="1"/>
</dbReference>
<evidence type="ECO:0000256" key="5">
    <source>
        <dbReference type="RuleBase" id="RU363038"/>
    </source>
</evidence>
<dbReference type="InterPro" id="IPR005148">
    <property type="entry name" value="Arg-tRNA-synth_N"/>
</dbReference>
<evidence type="ECO:0000256" key="4">
    <source>
        <dbReference type="ARBA" id="ARBA00023146"/>
    </source>
</evidence>
<dbReference type="SUPFAM" id="SSF55190">
    <property type="entry name" value="Arginyl-tRNA synthetase (ArgRS), N-terminal 'additional' domain"/>
    <property type="match status" value="1"/>
</dbReference>
<name>A0A9D5JZX8_9BACT</name>
<dbReference type="PANTHER" id="PTHR11956:SF5">
    <property type="entry name" value="ARGININE--TRNA LIGASE, CYTOPLASMIC"/>
    <property type="match status" value="1"/>
</dbReference>
<dbReference type="PRINTS" id="PR01038">
    <property type="entry name" value="TRNASYNTHARG"/>
</dbReference>
<organism evidence="7 8">
    <name type="scientific">candidate division KSB3 bacterium</name>
    <dbReference type="NCBI Taxonomy" id="2044937"/>
    <lineage>
        <taxon>Bacteria</taxon>
        <taxon>candidate division KSB3</taxon>
    </lineage>
</organism>
<gene>
    <name evidence="7" type="primary">argS</name>
    <name evidence="7" type="ORF">GF339_22855</name>
</gene>
<dbReference type="Gene3D" id="3.40.50.620">
    <property type="entry name" value="HUPs"/>
    <property type="match status" value="1"/>
</dbReference>
<feature type="domain" description="Arginyl tRNA synthetase N-terminal" evidence="6">
    <location>
        <begin position="3"/>
        <end position="92"/>
    </location>
</feature>
<dbReference type="PROSITE" id="PS00178">
    <property type="entry name" value="AA_TRNA_LIGASE_I"/>
    <property type="match status" value="1"/>
</dbReference>